<comment type="similarity">
    <text evidence="1">Belongs to the 4-hydroxybenzoyl-CoA thioesterase family.</text>
</comment>
<keyword evidence="4" id="KW-1185">Reference proteome</keyword>
<organism evidence="3 4">
    <name type="scientific">Termitidicoccus mucosus</name>
    <dbReference type="NCBI Taxonomy" id="1184151"/>
    <lineage>
        <taxon>Bacteria</taxon>
        <taxon>Pseudomonadati</taxon>
        <taxon>Verrucomicrobiota</taxon>
        <taxon>Opitutia</taxon>
        <taxon>Opitutales</taxon>
        <taxon>Opitutaceae</taxon>
        <taxon>Termitidicoccus</taxon>
    </lineage>
</organism>
<dbReference type="InterPro" id="IPR006684">
    <property type="entry name" value="YbgC/YbaW"/>
</dbReference>
<dbReference type="Proteomes" id="UP000078486">
    <property type="component" value="Unassembled WGS sequence"/>
</dbReference>
<dbReference type="PIRSF" id="PIRSF003230">
    <property type="entry name" value="YbgC"/>
    <property type="match status" value="1"/>
</dbReference>
<reference evidence="3 4" key="1">
    <citation type="submission" date="2016-01" db="EMBL/GenBank/DDBJ databases">
        <title>High potential of lignocellulose degradation of a new Verrucomicrobia species.</title>
        <authorList>
            <person name="Wang Y."/>
            <person name="Shi Y."/>
            <person name="Qiu Z."/>
            <person name="Liu S."/>
            <person name="Yang H."/>
        </authorList>
    </citation>
    <scope>NUCLEOTIDE SEQUENCE [LARGE SCALE GENOMIC DNA]</scope>
    <source>
        <strain evidence="3 4">TSB47</strain>
    </source>
</reference>
<keyword evidence="2" id="KW-0378">Hydrolase</keyword>
<proteinExistence type="inferred from homology"/>
<comment type="caution">
    <text evidence="3">The sequence shown here is derived from an EMBL/GenBank/DDBJ whole genome shotgun (WGS) entry which is preliminary data.</text>
</comment>
<evidence type="ECO:0000256" key="2">
    <source>
        <dbReference type="ARBA" id="ARBA00022801"/>
    </source>
</evidence>
<accession>A0A178IKD2</accession>
<evidence type="ECO:0000313" key="4">
    <source>
        <dbReference type="Proteomes" id="UP000078486"/>
    </source>
</evidence>
<dbReference type="InterPro" id="IPR029069">
    <property type="entry name" value="HotDog_dom_sf"/>
</dbReference>
<dbReference type="CDD" id="cd00586">
    <property type="entry name" value="4HBT"/>
    <property type="match status" value="1"/>
</dbReference>
<dbReference type="GO" id="GO:0047617">
    <property type="term" value="F:fatty acyl-CoA hydrolase activity"/>
    <property type="evidence" value="ECO:0007669"/>
    <property type="project" value="TreeGrafter"/>
</dbReference>
<dbReference type="Pfam" id="PF13279">
    <property type="entry name" value="4HBT_2"/>
    <property type="match status" value="1"/>
</dbReference>
<name>A0A178IKD2_9BACT</name>
<dbReference type="Gene3D" id="3.10.129.10">
    <property type="entry name" value="Hotdog Thioesterase"/>
    <property type="match status" value="1"/>
</dbReference>
<dbReference type="STRING" id="1184151.AW736_08365"/>
<dbReference type="SUPFAM" id="SSF54637">
    <property type="entry name" value="Thioesterase/thiol ester dehydrase-isomerase"/>
    <property type="match status" value="1"/>
</dbReference>
<protein>
    <submittedName>
        <fullName evidence="3">Thioesterase</fullName>
    </submittedName>
</protein>
<dbReference type="AlphaFoldDB" id="A0A178IKD2"/>
<evidence type="ECO:0000256" key="1">
    <source>
        <dbReference type="ARBA" id="ARBA00005953"/>
    </source>
</evidence>
<evidence type="ECO:0000313" key="3">
    <source>
        <dbReference type="EMBL" id="OAM90218.1"/>
    </source>
</evidence>
<dbReference type="InterPro" id="IPR050563">
    <property type="entry name" value="4-hydroxybenzoyl-CoA_TE"/>
</dbReference>
<dbReference type="PANTHER" id="PTHR31793:SF37">
    <property type="entry name" value="ACYL-COA THIOESTER HYDROLASE YBGC"/>
    <property type="match status" value="1"/>
</dbReference>
<sequence length="138" mass="15116">MPFTYHRLIHFPDTDAAGVVYFANYLSICHEAYEEALAAAGVDIARFFSDSGVVIPVSKSSADYLRPLVCGDRVSVSVRPSALTPDSFAIDYEVTRLGRDGAPSKLAAKVRTQHVCIRSDDRMRQPLPDAIAAWVNAE</sequence>
<gene>
    <name evidence="3" type="ORF">AW736_08365</name>
</gene>
<dbReference type="OrthoDB" id="9800856at2"/>
<dbReference type="EMBL" id="LRRQ01000072">
    <property type="protein sequence ID" value="OAM90218.1"/>
    <property type="molecule type" value="Genomic_DNA"/>
</dbReference>
<dbReference type="PANTHER" id="PTHR31793">
    <property type="entry name" value="4-HYDROXYBENZOYL-COA THIOESTERASE FAMILY MEMBER"/>
    <property type="match status" value="1"/>
</dbReference>